<comment type="caution">
    <text evidence="2">The sequence shown here is derived from an EMBL/GenBank/DDBJ whole genome shotgun (WGS) entry which is preliminary data.</text>
</comment>
<organism evidence="2 3">
    <name type="scientific">Blattamonas nauphoetae</name>
    <dbReference type="NCBI Taxonomy" id="2049346"/>
    <lineage>
        <taxon>Eukaryota</taxon>
        <taxon>Metamonada</taxon>
        <taxon>Preaxostyla</taxon>
        <taxon>Oxymonadida</taxon>
        <taxon>Blattamonas</taxon>
    </lineage>
</organism>
<evidence type="ECO:0008006" key="4">
    <source>
        <dbReference type="Google" id="ProtNLM"/>
    </source>
</evidence>
<keyword evidence="1" id="KW-1133">Transmembrane helix</keyword>
<name>A0ABQ9XZ77_9EUKA</name>
<accession>A0ABQ9XZ77</accession>
<protein>
    <recommendedName>
        <fullName evidence="4">Transmembrane protein</fullName>
    </recommendedName>
</protein>
<gene>
    <name evidence="2" type="ORF">BLNAU_8248</name>
</gene>
<reference evidence="2 3" key="1">
    <citation type="journal article" date="2022" name="bioRxiv">
        <title>Genomics of Preaxostyla Flagellates Illuminates Evolutionary Transitions and the Path Towards Mitochondrial Loss.</title>
        <authorList>
            <person name="Novak L.V.F."/>
            <person name="Treitli S.C."/>
            <person name="Pyrih J."/>
            <person name="Halakuc P."/>
            <person name="Pipaliya S.V."/>
            <person name="Vacek V."/>
            <person name="Brzon O."/>
            <person name="Soukal P."/>
            <person name="Eme L."/>
            <person name="Dacks J.B."/>
            <person name="Karnkowska A."/>
            <person name="Elias M."/>
            <person name="Hampl V."/>
        </authorList>
    </citation>
    <scope>NUCLEOTIDE SEQUENCE [LARGE SCALE GENOMIC DNA]</scope>
    <source>
        <strain evidence="2">NAU3</strain>
        <tissue evidence="2">Gut</tissue>
    </source>
</reference>
<proteinExistence type="predicted"/>
<feature type="transmembrane region" description="Helical" evidence="1">
    <location>
        <begin position="48"/>
        <end position="67"/>
    </location>
</feature>
<feature type="transmembrane region" description="Helical" evidence="1">
    <location>
        <begin position="16"/>
        <end position="36"/>
    </location>
</feature>
<evidence type="ECO:0000256" key="1">
    <source>
        <dbReference type="SAM" id="Phobius"/>
    </source>
</evidence>
<evidence type="ECO:0000313" key="2">
    <source>
        <dbReference type="EMBL" id="KAK2956795.1"/>
    </source>
</evidence>
<dbReference type="Proteomes" id="UP001281761">
    <property type="component" value="Unassembled WGS sequence"/>
</dbReference>
<evidence type="ECO:0000313" key="3">
    <source>
        <dbReference type="Proteomes" id="UP001281761"/>
    </source>
</evidence>
<dbReference type="EMBL" id="JARBJD010000052">
    <property type="protein sequence ID" value="KAK2956795.1"/>
    <property type="molecule type" value="Genomic_DNA"/>
</dbReference>
<keyword evidence="3" id="KW-1185">Reference proteome</keyword>
<keyword evidence="1" id="KW-0472">Membrane</keyword>
<sequence length="155" mass="17601">MKEVKNGIPPSSPFPWFLPDCLMSVLILILVWRFWVPPRSETYKHFKVGIITVTFSVLLFFLFELFANHRLTNQLSLAQNTPIPPRARIPLKTLLAAQGVVLAFILPELFSSQPDAPVQSHSNHNKKERSSEIAIHPYSLDFHSSSTFSHPNSSH</sequence>
<keyword evidence="1" id="KW-0812">Transmembrane</keyword>